<accession>A0A6C0DAS6</accession>
<protein>
    <recommendedName>
        <fullName evidence="3">NET domain-containing protein</fullName>
    </recommendedName>
</protein>
<sequence length="113" mass="13217">MASNIDKINNLEKLKKNIESLNKHHQIEILQILTKNLCKINENKSGCYVNLSFLSDEIIDEVAKYVEYVQDQEETLNTAEYQKEEFKNAFFIEKEDKDNPTVLYSSINKVDVK</sequence>
<evidence type="ECO:0008006" key="3">
    <source>
        <dbReference type="Google" id="ProtNLM"/>
    </source>
</evidence>
<feature type="coiled-coil region" evidence="1">
    <location>
        <begin position="4"/>
        <end position="31"/>
    </location>
</feature>
<name>A0A6C0DAS6_9ZZZZ</name>
<evidence type="ECO:0000313" key="2">
    <source>
        <dbReference type="EMBL" id="QHT14096.1"/>
    </source>
</evidence>
<dbReference type="AlphaFoldDB" id="A0A6C0DAS6"/>
<organism evidence="2">
    <name type="scientific">viral metagenome</name>
    <dbReference type="NCBI Taxonomy" id="1070528"/>
    <lineage>
        <taxon>unclassified sequences</taxon>
        <taxon>metagenomes</taxon>
        <taxon>organismal metagenomes</taxon>
    </lineage>
</organism>
<proteinExistence type="predicted"/>
<reference evidence="2" key="1">
    <citation type="journal article" date="2020" name="Nature">
        <title>Giant virus diversity and host interactions through global metagenomics.</title>
        <authorList>
            <person name="Schulz F."/>
            <person name="Roux S."/>
            <person name="Paez-Espino D."/>
            <person name="Jungbluth S."/>
            <person name="Walsh D.A."/>
            <person name="Denef V.J."/>
            <person name="McMahon K.D."/>
            <person name="Konstantinidis K.T."/>
            <person name="Eloe-Fadrosh E.A."/>
            <person name="Kyrpides N.C."/>
            <person name="Woyke T."/>
        </authorList>
    </citation>
    <scope>NUCLEOTIDE SEQUENCE</scope>
    <source>
        <strain evidence="2">GVMAG-M-3300023174-134</strain>
    </source>
</reference>
<dbReference type="EMBL" id="MN739578">
    <property type="protein sequence ID" value="QHT14096.1"/>
    <property type="molecule type" value="Genomic_DNA"/>
</dbReference>
<evidence type="ECO:0000256" key="1">
    <source>
        <dbReference type="SAM" id="Coils"/>
    </source>
</evidence>
<keyword evidence="1" id="KW-0175">Coiled coil</keyword>